<sequence>MYDARYKLTILVLNTQVRRIAYVSVHCVTPRDRDSTWQYSGTRFRIFSCRDVNGCPDRQSDALFLLRSPTVFHLVTIFLMYISDPTASHSPCVTSYPESVSVYGRIIPALSVSWHDENAYIERGEDSIVKASPYATLVRRVLRRPRVSKLM</sequence>
<name>A0AAD4M431_9AGAM</name>
<keyword evidence="2" id="KW-1185">Reference proteome</keyword>
<evidence type="ECO:0000313" key="2">
    <source>
        <dbReference type="Proteomes" id="UP001203297"/>
    </source>
</evidence>
<comment type="caution">
    <text evidence="1">The sequence shown here is derived from an EMBL/GenBank/DDBJ whole genome shotgun (WGS) entry which is preliminary data.</text>
</comment>
<gene>
    <name evidence="1" type="ORF">B0F90DRAFT_434247</name>
</gene>
<dbReference type="AlphaFoldDB" id="A0AAD4M431"/>
<reference evidence="1" key="1">
    <citation type="journal article" date="2022" name="New Phytol.">
        <title>Evolutionary transition to the ectomycorrhizal habit in the genomes of a hyperdiverse lineage of mushroom-forming fungi.</title>
        <authorList>
            <person name="Looney B."/>
            <person name="Miyauchi S."/>
            <person name="Morin E."/>
            <person name="Drula E."/>
            <person name="Courty P.E."/>
            <person name="Kohler A."/>
            <person name="Kuo A."/>
            <person name="LaButti K."/>
            <person name="Pangilinan J."/>
            <person name="Lipzen A."/>
            <person name="Riley R."/>
            <person name="Andreopoulos W."/>
            <person name="He G."/>
            <person name="Johnson J."/>
            <person name="Nolan M."/>
            <person name="Tritt A."/>
            <person name="Barry K.W."/>
            <person name="Grigoriev I.V."/>
            <person name="Nagy L.G."/>
            <person name="Hibbett D."/>
            <person name="Henrissat B."/>
            <person name="Matheny P.B."/>
            <person name="Labbe J."/>
            <person name="Martin F.M."/>
        </authorList>
    </citation>
    <scope>NUCLEOTIDE SEQUENCE</scope>
    <source>
        <strain evidence="1">BPL690</strain>
    </source>
</reference>
<evidence type="ECO:0000313" key="1">
    <source>
        <dbReference type="EMBL" id="KAI0300579.1"/>
    </source>
</evidence>
<proteinExistence type="predicted"/>
<accession>A0AAD4M431</accession>
<organism evidence="1 2">
    <name type="scientific">Multifurca ochricompacta</name>
    <dbReference type="NCBI Taxonomy" id="376703"/>
    <lineage>
        <taxon>Eukaryota</taxon>
        <taxon>Fungi</taxon>
        <taxon>Dikarya</taxon>
        <taxon>Basidiomycota</taxon>
        <taxon>Agaricomycotina</taxon>
        <taxon>Agaricomycetes</taxon>
        <taxon>Russulales</taxon>
        <taxon>Russulaceae</taxon>
        <taxon>Multifurca</taxon>
    </lineage>
</organism>
<protein>
    <submittedName>
        <fullName evidence="1">Uncharacterized protein</fullName>
    </submittedName>
</protein>
<dbReference type="EMBL" id="WTXG01000018">
    <property type="protein sequence ID" value="KAI0300579.1"/>
    <property type="molecule type" value="Genomic_DNA"/>
</dbReference>
<dbReference type="Proteomes" id="UP001203297">
    <property type="component" value="Unassembled WGS sequence"/>
</dbReference>